<name>A0A223AU04_9FIRM</name>
<dbReference type="Proteomes" id="UP000214689">
    <property type="component" value="Chromosome"/>
</dbReference>
<proteinExistence type="predicted"/>
<evidence type="ECO:0000256" key="1">
    <source>
        <dbReference type="SAM" id="Phobius"/>
    </source>
</evidence>
<dbReference type="OrthoDB" id="1631971at2"/>
<sequence>MLILGVFIGLWVVLFAVFIAFYSKKKKSNASFVSENSNKAIVHLYCKKIKINGQDISAYNPITGEYLEKVVALEPGRYTIAGIYQTTDNRLNKTINLKSDNVEFELDLEGGCTYSAAMYMYSPEEREQYYNGDTDEAVTSIPLSIVEGSDFIKAYVICYKEK</sequence>
<protein>
    <submittedName>
        <fullName evidence="2">Uncharacterized protein</fullName>
    </submittedName>
</protein>
<organism evidence="2 3">
    <name type="scientific">Mogibacterium pumilum</name>
    <dbReference type="NCBI Taxonomy" id="86332"/>
    <lineage>
        <taxon>Bacteria</taxon>
        <taxon>Bacillati</taxon>
        <taxon>Bacillota</taxon>
        <taxon>Clostridia</taxon>
        <taxon>Peptostreptococcales</taxon>
        <taxon>Anaerovoracaceae</taxon>
        <taxon>Mogibacterium</taxon>
    </lineage>
</organism>
<evidence type="ECO:0000313" key="2">
    <source>
        <dbReference type="EMBL" id="ASS38446.1"/>
    </source>
</evidence>
<feature type="transmembrane region" description="Helical" evidence="1">
    <location>
        <begin position="6"/>
        <end position="23"/>
    </location>
</feature>
<accession>A0A223AU04</accession>
<dbReference type="RefSeq" id="WP_094234683.1">
    <property type="nucleotide sequence ID" value="NZ_CP016199.1"/>
</dbReference>
<keyword evidence="1" id="KW-0472">Membrane</keyword>
<dbReference type="EMBL" id="CP016199">
    <property type="protein sequence ID" value="ASS38446.1"/>
    <property type="molecule type" value="Genomic_DNA"/>
</dbReference>
<reference evidence="3" key="1">
    <citation type="submission" date="2016-05" db="EMBL/GenBank/DDBJ databases">
        <authorList>
            <person name="Holder M.E."/>
            <person name="Ajami N.J."/>
            <person name="Petrosino J.F."/>
        </authorList>
    </citation>
    <scope>NUCLEOTIDE SEQUENCE [LARGE SCALE GENOMIC DNA]</scope>
    <source>
        <strain evidence="3">ATCC 700696</strain>
    </source>
</reference>
<keyword evidence="3" id="KW-1185">Reference proteome</keyword>
<gene>
    <name evidence="2" type="ORF">AXF17_08610</name>
</gene>
<keyword evidence="1" id="KW-0812">Transmembrane</keyword>
<dbReference type="AlphaFoldDB" id="A0A223AU04"/>
<keyword evidence="1" id="KW-1133">Transmembrane helix</keyword>
<evidence type="ECO:0000313" key="3">
    <source>
        <dbReference type="Proteomes" id="UP000214689"/>
    </source>
</evidence>